<dbReference type="Proteomes" id="UP001498476">
    <property type="component" value="Unassembled WGS sequence"/>
</dbReference>
<comment type="caution">
    <text evidence="3">The sequence shown here is derived from an EMBL/GenBank/DDBJ whole genome shotgun (WGS) entry which is preliminary data.</text>
</comment>
<dbReference type="Pfam" id="PF12273">
    <property type="entry name" value="RCR"/>
    <property type="match status" value="1"/>
</dbReference>
<gene>
    <name evidence="3" type="ORF">QQX98_009057</name>
</gene>
<dbReference type="EMBL" id="JAZAVJ010000174">
    <property type="protein sequence ID" value="KAK7408759.1"/>
    <property type="molecule type" value="Genomic_DNA"/>
</dbReference>
<evidence type="ECO:0000313" key="4">
    <source>
        <dbReference type="Proteomes" id="UP001498476"/>
    </source>
</evidence>
<keyword evidence="2" id="KW-0472">Membrane</keyword>
<reference evidence="3 4" key="1">
    <citation type="journal article" date="2025" name="Microbiol. Resour. Announc.">
        <title>Draft genome sequences for Neonectria magnoliae and Neonectria punicea, canker pathogens of Liriodendron tulipifera and Acer saccharum in West Virginia.</title>
        <authorList>
            <person name="Petronek H.M."/>
            <person name="Kasson M.T."/>
            <person name="Metheny A.M."/>
            <person name="Stauder C.M."/>
            <person name="Lovett B."/>
            <person name="Lynch S.C."/>
            <person name="Garnas J.R."/>
            <person name="Kasson L.R."/>
            <person name="Stajich J.E."/>
        </authorList>
    </citation>
    <scope>NUCLEOTIDE SEQUENCE [LARGE SCALE GENOMIC DNA]</scope>
    <source>
        <strain evidence="3 4">NRRL 64653</strain>
    </source>
</reference>
<keyword evidence="2" id="KW-1133">Transmembrane helix</keyword>
<evidence type="ECO:0000313" key="3">
    <source>
        <dbReference type="EMBL" id="KAK7408759.1"/>
    </source>
</evidence>
<evidence type="ECO:0000256" key="2">
    <source>
        <dbReference type="SAM" id="Phobius"/>
    </source>
</evidence>
<organism evidence="3 4">
    <name type="scientific">Neonectria punicea</name>
    <dbReference type="NCBI Taxonomy" id="979145"/>
    <lineage>
        <taxon>Eukaryota</taxon>
        <taxon>Fungi</taxon>
        <taxon>Dikarya</taxon>
        <taxon>Ascomycota</taxon>
        <taxon>Pezizomycotina</taxon>
        <taxon>Sordariomycetes</taxon>
        <taxon>Hypocreomycetidae</taxon>
        <taxon>Hypocreales</taxon>
        <taxon>Nectriaceae</taxon>
        <taxon>Neonectria</taxon>
    </lineage>
</organism>
<keyword evidence="4" id="KW-1185">Reference proteome</keyword>
<protein>
    <submittedName>
        <fullName evidence="3">Uncharacterized protein</fullName>
    </submittedName>
</protein>
<feature type="region of interest" description="Disordered" evidence="1">
    <location>
        <begin position="108"/>
        <end position="177"/>
    </location>
</feature>
<evidence type="ECO:0000256" key="1">
    <source>
        <dbReference type="SAM" id="MobiDB-lite"/>
    </source>
</evidence>
<sequence length="177" mass="20055">MPTLTKWPLLQRRAADDDDDDDDWNYVIDDDGVSWWYSDTGVIVKWVVFISISVIFLAWIVGGYLHAKSRLKKGLPLLAYHRCLVSRRTRAQYDPGYQYPQASYHQAGYHQPGYPMHPPPNGQQMYSMPPPVYDPDRPPVYEPPAGGTKVDPAQGRRDPGDFEYQAPPGPPPAALSR</sequence>
<proteinExistence type="predicted"/>
<feature type="transmembrane region" description="Helical" evidence="2">
    <location>
        <begin position="43"/>
        <end position="65"/>
    </location>
</feature>
<keyword evidence="2" id="KW-0812">Transmembrane</keyword>
<accession>A0ABR1GTW9</accession>
<name>A0ABR1GTW9_9HYPO</name>
<dbReference type="InterPro" id="IPR020999">
    <property type="entry name" value="Chitin_synth_reg_RCR"/>
</dbReference>
<feature type="compositionally biased region" description="Pro residues" evidence="1">
    <location>
        <begin position="167"/>
        <end position="177"/>
    </location>
</feature>